<dbReference type="SUPFAM" id="SSF63380">
    <property type="entry name" value="Riboflavin synthase domain-like"/>
    <property type="match status" value="1"/>
</dbReference>
<dbReference type="InterPro" id="IPR039261">
    <property type="entry name" value="FNR_nucleotide-bd"/>
</dbReference>
<dbReference type="Pfam" id="PF00970">
    <property type="entry name" value="FAD_binding_6"/>
    <property type="match status" value="1"/>
</dbReference>
<organism evidence="2 3">
    <name type="scientific">Flavobacterium cerinum</name>
    <dbReference type="NCBI Taxonomy" id="2502784"/>
    <lineage>
        <taxon>Bacteria</taxon>
        <taxon>Pseudomonadati</taxon>
        <taxon>Bacteroidota</taxon>
        <taxon>Flavobacteriia</taxon>
        <taxon>Flavobacteriales</taxon>
        <taxon>Flavobacteriaceae</taxon>
        <taxon>Flavobacterium</taxon>
    </lineage>
</organism>
<dbReference type="Gene3D" id="2.40.30.10">
    <property type="entry name" value="Translation factors"/>
    <property type="match status" value="1"/>
</dbReference>
<dbReference type="PANTHER" id="PTHR30157">
    <property type="entry name" value="FERRIC REDUCTASE, NADPH-DEPENDENT"/>
    <property type="match status" value="1"/>
</dbReference>
<dbReference type="Gene3D" id="3.40.50.80">
    <property type="entry name" value="Nucleotide-binding domain of ferredoxin-NADP reductase (FNR) module"/>
    <property type="match status" value="1"/>
</dbReference>
<dbReference type="InterPro" id="IPR008333">
    <property type="entry name" value="Cbr1-like_FAD-bd_dom"/>
</dbReference>
<reference evidence="2" key="1">
    <citation type="submission" date="2022-07" db="EMBL/GenBank/DDBJ databases">
        <title>Isolation, identification, and degradation of a PFOSA degrading strain from sewage treatment plant.</title>
        <authorList>
            <person name="Zhang L."/>
            <person name="Huo Y."/>
        </authorList>
    </citation>
    <scope>NUCLEOTIDE SEQUENCE</scope>
    <source>
        <strain evidence="2">C1</strain>
    </source>
</reference>
<name>A0ABY5IM22_9FLAO</name>
<proteinExistence type="predicted"/>
<protein>
    <submittedName>
        <fullName evidence="2">SIP domain-containing protein</fullName>
    </submittedName>
</protein>
<keyword evidence="3" id="KW-1185">Reference proteome</keyword>
<dbReference type="EMBL" id="CP101751">
    <property type="protein sequence ID" value="UUC43840.1"/>
    <property type="molecule type" value="Genomic_DNA"/>
</dbReference>
<dbReference type="Pfam" id="PF04954">
    <property type="entry name" value="SIP"/>
    <property type="match status" value="1"/>
</dbReference>
<dbReference type="InterPro" id="IPR039374">
    <property type="entry name" value="SIP_fam"/>
</dbReference>
<evidence type="ECO:0000313" key="2">
    <source>
        <dbReference type="EMBL" id="UUC43840.1"/>
    </source>
</evidence>
<dbReference type="PANTHER" id="PTHR30157:SF0">
    <property type="entry name" value="NADPH-DEPENDENT FERRIC-CHELATE REDUCTASE"/>
    <property type="match status" value="1"/>
</dbReference>
<evidence type="ECO:0000259" key="1">
    <source>
        <dbReference type="PROSITE" id="PS51384"/>
    </source>
</evidence>
<dbReference type="InterPro" id="IPR017927">
    <property type="entry name" value="FAD-bd_FR_type"/>
</dbReference>
<accession>A0ABY5IM22</accession>
<dbReference type="RefSeq" id="WP_256549508.1">
    <property type="nucleotide sequence ID" value="NZ_CP101751.1"/>
</dbReference>
<gene>
    <name evidence="2" type="ORF">NOX80_09365</name>
</gene>
<evidence type="ECO:0000313" key="3">
    <source>
        <dbReference type="Proteomes" id="UP001059844"/>
    </source>
</evidence>
<dbReference type="InterPro" id="IPR007037">
    <property type="entry name" value="SIP_rossman_dom"/>
</dbReference>
<dbReference type="InterPro" id="IPR017938">
    <property type="entry name" value="Riboflavin_synthase-like_b-brl"/>
</dbReference>
<sequence>MANEKNSSEVPCKGFIKSIQRITRHTFHLKITSPYFAEMEYIPGFTIELFIDDQHIEHRKYSIWNYEPVQNSIDVAICTFSNGKGAHWVHTLEAGDTVYFKTPRGKLLIDESADNYVMIGDITALSHLYEINRNLPVGKTVFSFIYAPHQRDIFPDIDGSFPFDYHIFSPFDPEAITSKMALLLPDFNEKRLAYITGAPEVCQLIKYYFRNEKNWNPEDLRVKAFWR</sequence>
<dbReference type="Proteomes" id="UP001059844">
    <property type="component" value="Chromosome"/>
</dbReference>
<dbReference type="PROSITE" id="PS51384">
    <property type="entry name" value="FAD_FR"/>
    <property type="match status" value="1"/>
</dbReference>
<feature type="domain" description="FAD-binding FR-type" evidence="1">
    <location>
        <begin position="9"/>
        <end position="110"/>
    </location>
</feature>